<dbReference type="GO" id="GO:0008757">
    <property type="term" value="F:S-adenosylmethionine-dependent methyltransferase activity"/>
    <property type="evidence" value="ECO:0007669"/>
    <property type="project" value="InterPro"/>
</dbReference>
<name>A0A7H0VAI4_9FLAO</name>
<reference evidence="2 3" key="1">
    <citation type="submission" date="2020-08" db="EMBL/GenBank/DDBJ databases">
        <title>Croceimicrobium hydrocarbonivorans gen. nov., sp. nov., a novel marine bacterium isolated from a bacterial consortium that degrades polyethylene terephthalate.</title>
        <authorList>
            <person name="Liu R."/>
        </authorList>
    </citation>
    <scope>NUCLEOTIDE SEQUENCE [LARGE SCALE GENOMIC DNA]</scope>
    <source>
        <strain evidence="2 3">A20-9</strain>
    </source>
</reference>
<dbReference type="CDD" id="cd02440">
    <property type="entry name" value="AdoMet_MTases"/>
    <property type="match status" value="1"/>
</dbReference>
<keyword evidence="2" id="KW-0808">Transferase</keyword>
<dbReference type="InterPro" id="IPR029063">
    <property type="entry name" value="SAM-dependent_MTases_sf"/>
</dbReference>
<dbReference type="GO" id="GO:0032259">
    <property type="term" value="P:methylation"/>
    <property type="evidence" value="ECO:0007669"/>
    <property type="project" value="UniProtKB-KW"/>
</dbReference>
<dbReference type="Pfam" id="PF08241">
    <property type="entry name" value="Methyltransf_11"/>
    <property type="match status" value="1"/>
</dbReference>
<dbReference type="EMBL" id="CP060139">
    <property type="protein sequence ID" value="QNR22732.1"/>
    <property type="molecule type" value="Genomic_DNA"/>
</dbReference>
<dbReference type="SUPFAM" id="SSF53335">
    <property type="entry name" value="S-adenosyl-L-methionine-dependent methyltransferases"/>
    <property type="match status" value="1"/>
</dbReference>
<dbReference type="InterPro" id="IPR013216">
    <property type="entry name" value="Methyltransf_11"/>
</dbReference>
<dbReference type="KEGG" id="chyd:H4K34_10095"/>
<dbReference type="Gene3D" id="3.40.50.150">
    <property type="entry name" value="Vaccinia Virus protein VP39"/>
    <property type="match status" value="1"/>
</dbReference>
<organism evidence="2 3">
    <name type="scientific">Croceimicrobium hydrocarbonivorans</name>
    <dbReference type="NCBI Taxonomy" id="2761580"/>
    <lineage>
        <taxon>Bacteria</taxon>
        <taxon>Pseudomonadati</taxon>
        <taxon>Bacteroidota</taxon>
        <taxon>Flavobacteriia</taxon>
        <taxon>Flavobacteriales</taxon>
        <taxon>Owenweeksiaceae</taxon>
        <taxon>Croceimicrobium</taxon>
    </lineage>
</organism>
<accession>A0A7H0VAI4</accession>
<evidence type="ECO:0000313" key="3">
    <source>
        <dbReference type="Proteomes" id="UP000516305"/>
    </source>
</evidence>
<dbReference type="RefSeq" id="WP_210757299.1">
    <property type="nucleotide sequence ID" value="NZ_CP060139.1"/>
</dbReference>
<feature type="domain" description="Methyltransferase type 11" evidence="1">
    <location>
        <begin position="149"/>
        <end position="205"/>
    </location>
</feature>
<keyword evidence="3" id="KW-1185">Reference proteome</keyword>
<evidence type="ECO:0000313" key="2">
    <source>
        <dbReference type="EMBL" id="QNR22732.1"/>
    </source>
</evidence>
<evidence type="ECO:0000259" key="1">
    <source>
        <dbReference type="Pfam" id="PF08241"/>
    </source>
</evidence>
<proteinExistence type="predicted"/>
<dbReference type="Proteomes" id="UP000516305">
    <property type="component" value="Chromosome"/>
</dbReference>
<gene>
    <name evidence="2" type="ORF">H4K34_10095</name>
</gene>
<keyword evidence="2" id="KW-0489">Methyltransferase</keyword>
<dbReference type="AlphaFoldDB" id="A0A7H0VAI4"/>
<sequence>MKKWVLKALIQKFISFLPGSHRINFWFQKYITKGVHLSDSYFSDKLMHAEDHLRFYTKNHSLAGIRTLELGTGWYPVVPISLYLAGAESVSTIDLSRLMNQEALVATVQKFQAWLKEDKLKQFKDFWREDRLQQLMILEADKLDFESLLLAFNLDYRVGDARHLTDADASFDLIHSNNVFEHIYPQILKEILMEFKRVLKPQGLMSHFIDMSDHFAHLDSSINIYNFLRFSESAWQTIDNSVQPQNRLRLSDYEAMYADLDLPILDKKVRPGEPDKLEGMKLAAPYKGRPTEDLAISHAHLINSL</sequence>
<protein>
    <submittedName>
        <fullName evidence="2">Class I SAM-dependent methyltransferase</fullName>
    </submittedName>
</protein>